<name>A0A6S7CI51_9BURK</name>
<evidence type="ECO:0000256" key="5">
    <source>
        <dbReference type="ARBA" id="ARBA00022989"/>
    </source>
</evidence>
<comment type="subcellular location">
    <subcellularLocation>
        <location evidence="1">Cell membrane</location>
        <topology evidence="1">Multi-pass membrane protein</topology>
    </subcellularLocation>
</comment>
<feature type="transmembrane region" description="Helical" evidence="7">
    <location>
        <begin position="173"/>
        <end position="192"/>
    </location>
</feature>
<dbReference type="GO" id="GO:0005886">
    <property type="term" value="C:plasma membrane"/>
    <property type="evidence" value="ECO:0007669"/>
    <property type="project" value="UniProtKB-SubCell"/>
</dbReference>
<keyword evidence="9" id="KW-1185">Reference proteome</keyword>
<dbReference type="EMBL" id="CADIKM010000012">
    <property type="protein sequence ID" value="CAB3790509.1"/>
    <property type="molecule type" value="Genomic_DNA"/>
</dbReference>
<feature type="transmembrane region" description="Helical" evidence="7">
    <location>
        <begin position="20"/>
        <end position="42"/>
    </location>
</feature>
<dbReference type="RefSeq" id="WP_175105538.1">
    <property type="nucleotide sequence ID" value="NZ_CADIKM010000012.1"/>
</dbReference>
<dbReference type="CDD" id="cd06173">
    <property type="entry name" value="MFS_MefA_like"/>
    <property type="match status" value="1"/>
</dbReference>
<evidence type="ECO:0000256" key="4">
    <source>
        <dbReference type="ARBA" id="ARBA00022692"/>
    </source>
</evidence>
<protein>
    <submittedName>
        <fullName evidence="8">Enterobactin exporter EntS</fullName>
    </submittedName>
</protein>
<evidence type="ECO:0000256" key="3">
    <source>
        <dbReference type="ARBA" id="ARBA00022475"/>
    </source>
</evidence>
<evidence type="ECO:0000313" key="8">
    <source>
        <dbReference type="EMBL" id="CAB3790509.1"/>
    </source>
</evidence>
<organism evidence="8 9">
    <name type="scientific">Pararobbsia alpina</name>
    <dbReference type="NCBI Taxonomy" id="621374"/>
    <lineage>
        <taxon>Bacteria</taxon>
        <taxon>Pseudomonadati</taxon>
        <taxon>Pseudomonadota</taxon>
        <taxon>Betaproteobacteria</taxon>
        <taxon>Burkholderiales</taxon>
        <taxon>Burkholderiaceae</taxon>
        <taxon>Pararobbsia</taxon>
    </lineage>
</organism>
<reference evidence="8 9" key="1">
    <citation type="submission" date="2020-04" db="EMBL/GenBank/DDBJ databases">
        <authorList>
            <person name="De Canck E."/>
        </authorList>
    </citation>
    <scope>NUCLEOTIDE SEQUENCE [LARGE SCALE GENOMIC DNA]</scope>
    <source>
        <strain evidence="8 9">LMG 28138</strain>
    </source>
</reference>
<keyword evidence="4 7" id="KW-0812">Transmembrane</keyword>
<dbReference type="AlphaFoldDB" id="A0A6S7CI51"/>
<dbReference type="Gene3D" id="1.20.1250.20">
    <property type="entry name" value="MFS general substrate transporter like domains"/>
    <property type="match status" value="1"/>
</dbReference>
<dbReference type="SUPFAM" id="SSF103473">
    <property type="entry name" value="MFS general substrate transporter"/>
    <property type="match status" value="1"/>
</dbReference>
<keyword evidence="2" id="KW-0813">Transport</keyword>
<dbReference type="Pfam" id="PF07690">
    <property type="entry name" value="MFS_1"/>
    <property type="match status" value="1"/>
</dbReference>
<feature type="transmembrane region" description="Helical" evidence="7">
    <location>
        <begin position="221"/>
        <end position="246"/>
    </location>
</feature>
<evidence type="ECO:0000313" key="9">
    <source>
        <dbReference type="Proteomes" id="UP000494115"/>
    </source>
</evidence>
<keyword evidence="6 7" id="KW-0472">Membrane</keyword>
<dbReference type="Proteomes" id="UP000494115">
    <property type="component" value="Unassembled WGS sequence"/>
</dbReference>
<feature type="transmembrane region" description="Helical" evidence="7">
    <location>
        <begin position="368"/>
        <end position="392"/>
    </location>
</feature>
<evidence type="ECO:0000256" key="6">
    <source>
        <dbReference type="ARBA" id="ARBA00023136"/>
    </source>
</evidence>
<gene>
    <name evidence="8" type="primary">entS</name>
    <name evidence="8" type="ORF">LMG28138_03002</name>
</gene>
<feature type="transmembrane region" description="Helical" evidence="7">
    <location>
        <begin position="288"/>
        <end position="308"/>
    </location>
</feature>
<dbReference type="PANTHER" id="PTHR23513:SF9">
    <property type="entry name" value="ENTEROBACTIN EXPORTER ENTS"/>
    <property type="match status" value="1"/>
</dbReference>
<dbReference type="InterPro" id="IPR011701">
    <property type="entry name" value="MFS"/>
</dbReference>
<proteinExistence type="predicted"/>
<sequence>MSRPRAGTPSESPRRFYTFLAARGASSMSFQMLAVAVGWQIYHLTGSAFDLGLIGLAQFLPMVCLTLFVGQVADRFDRPRIVAICMAIESLAALGLAAGVFGGWLTREMVYALVMVGAAARAFESPTNATLLPALVPRDQLQRATALSASTNQTAQILGPACGGFIYAFHPGAAFLIVGILFTTGAFLVAGLRLAARPPAREPVTLASVFSGIHFIRSKPVMLGTISLDLFAVLLGGATALLPIYAHDILQTGPWGLGILRSAPAVGAVAMSLMLAHRPMTGPIGKILFGALLCFGAATVVFAVSTWLPLSLLALVVLGASDSVSVVVRSTLVQLMTPDEMLGRVSAVSTLFIGTSNQLGEFESGTTAAWFGVVPSAVIGGIGTMLVSLLWMRLFPTLRGIRSLDGAEPGAAVKA</sequence>
<dbReference type="InterPro" id="IPR036259">
    <property type="entry name" value="MFS_trans_sf"/>
</dbReference>
<dbReference type="PANTHER" id="PTHR23513">
    <property type="entry name" value="INTEGRAL MEMBRANE EFFLUX PROTEIN-RELATED"/>
    <property type="match status" value="1"/>
</dbReference>
<evidence type="ECO:0000256" key="2">
    <source>
        <dbReference type="ARBA" id="ARBA00022448"/>
    </source>
</evidence>
<dbReference type="GO" id="GO:0022857">
    <property type="term" value="F:transmembrane transporter activity"/>
    <property type="evidence" value="ECO:0007669"/>
    <property type="project" value="InterPro"/>
</dbReference>
<evidence type="ECO:0000256" key="7">
    <source>
        <dbReference type="SAM" id="Phobius"/>
    </source>
</evidence>
<evidence type="ECO:0000256" key="1">
    <source>
        <dbReference type="ARBA" id="ARBA00004651"/>
    </source>
</evidence>
<feature type="transmembrane region" description="Helical" evidence="7">
    <location>
        <begin position="48"/>
        <end position="69"/>
    </location>
</feature>
<feature type="transmembrane region" description="Helical" evidence="7">
    <location>
        <begin position="258"/>
        <end position="276"/>
    </location>
</feature>
<feature type="transmembrane region" description="Helical" evidence="7">
    <location>
        <begin position="81"/>
        <end position="105"/>
    </location>
</feature>
<accession>A0A6S7CI51</accession>
<keyword evidence="3" id="KW-1003">Cell membrane</keyword>
<keyword evidence="5 7" id="KW-1133">Transmembrane helix</keyword>